<proteinExistence type="predicted"/>
<keyword evidence="1" id="KW-0723">Serine/threonine-protein kinase</keyword>
<gene>
    <name evidence="1" type="ORF">AAHA92_03562</name>
</gene>
<keyword evidence="1" id="KW-0808">Transferase</keyword>
<dbReference type="InterPro" id="IPR011009">
    <property type="entry name" value="Kinase-like_dom_sf"/>
</dbReference>
<dbReference type="EC" id="2.7.11.1" evidence="1"/>
<organism evidence="1 2">
    <name type="scientific">Salvia divinorum</name>
    <name type="common">Maria pastora</name>
    <name type="synonym">Diviner's sage</name>
    <dbReference type="NCBI Taxonomy" id="28513"/>
    <lineage>
        <taxon>Eukaryota</taxon>
        <taxon>Viridiplantae</taxon>
        <taxon>Streptophyta</taxon>
        <taxon>Embryophyta</taxon>
        <taxon>Tracheophyta</taxon>
        <taxon>Spermatophyta</taxon>
        <taxon>Magnoliopsida</taxon>
        <taxon>eudicotyledons</taxon>
        <taxon>Gunneridae</taxon>
        <taxon>Pentapetalae</taxon>
        <taxon>asterids</taxon>
        <taxon>lamiids</taxon>
        <taxon>Lamiales</taxon>
        <taxon>Lamiaceae</taxon>
        <taxon>Nepetoideae</taxon>
        <taxon>Mentheae</taxon>
        <taxon>Salviinae</taxon>
        <taxon>Salvia</taxon>
        <taxon>Salvia subgen. Calosphace</taxon>
    </lineage>
</organism>
<accession>A0ABD1IHH9</accession>
<sequence>MKACRGFESGRFSSGTSYSQSYHAKISDFGFARTSDNTHVSTRIMGAYGYAVHEYVSTGHLSQQSDRKLKKVIDPRLVVRYGSKSAAKVAELALNLVL</sequence>
<protein>
    <submittedName>
        <fullName evidence="1">Non-specific serine/threonine protein kinase</fullName>
        <ecNumber evidence="1">2.7.11.1</ecNumber>
    </submittedName>
</protein>
<dbReference type="Proteomes" id="UP001567538">
    <property type="component" value="Unassembled WGS sequence"/>
</dbReference>
<dbReference type="AlphaFoldDB" id="A0ABD1IHH9"/>
<name>A0ABD1IHH9_SALDI</name>
<comment type="caution">
    <text evidence="1">The sequence shown here is derived from an EMBL/GenBank/DDBJ whole genome shotgun (WGS) entry which is preliminary data.</text>
</comment>
<dbReference type="Gene3D" id="1.10.510.10">
    <property type="entry name" value="Transferase(Phosphotransferase) domain 1"/>
    <property type="match status" value="1"/>
</dbReference>
<evidence type="ECO:0000313" key="1">
    <source>
        <dbReference type="EMBL" id="KAL1568161.1"/>
    </source>
</evidence>
<reference evidence="1 2" key="1">
    <citation type="submission" date="2024-06" db="EMBL/GenBank/DDBJ databases">
        <title>A chromosome level genome sequence of Diviner's sage (Salvia divinorum).</title>
        <authorList>
            <person name="Ford S.A."/>
            <person name="Ro D.-K."/>
            <person name="Ness R.W."/>
            <person name="Phillips M.A."/>
        </authorList>
    </citation>
    <scope>NUCLEOTIDE SEQUENCE [LARGE SCALE GENOMIC DNA]</scope>
    <source>
        <strain evidence="1">SAF-2024a</strain>
        <tissue evidence="1">Leaf</tissue>
    </source>
</reference>
<dbReference type="EMBL" id="JBEAFC010000002">
    <property type="protein sequence ID" value="KAL1568161.1"/>
    <property type="molecule type" value="Genomic_DNA"/>
</dbReference>
<dbReference type="InterPro" id="IPR050823">
    <property type="entry name" value="Plant_Ser_Thr_Prot_Kinase"/>
</dbReference>
<dbReference type="SUPFAM" id="SSF56112">
    <property type="entry name" value="Protein kinase-like (PK-like)"/>
    <property type="match status" value="1"/>
</dbReference>
<dbReference type="PANTHER" id="PTHR45621">
    <property type="entry name" value="OS01G0588500 PROTEIN-RELATED"/>
    <property type="match status" value="1"/>
</dbReference>
<keyword evidence="1" id="KW-0418">Kinase</keyword>
<keyword evidence="2" id="KW-1185">Reference proteome</keyword>
<dbReference type="GO" id="GO:0004674">
    <property type="term" value="F:protein serine/threonine kinase activity"/>
    <property type="evidence" value="ECO:0007669"/>
    <property type="project" value="UniProtKB-KW"/>
</dbReference>
<evidence type="ECO:0000313" key="2">
    <source>
        <dbReference type="Proteomes" id="UP001567538"/>
    </source>
</evidence>